<comment type="caution">
    <text evidence="1">The sequence shown here is derived from an EMBL/GenBank/DDBJ whole genome shotgun (WGS) entry which is preliminary data.</text>
</comment>
<name>A0ACB8CBX2_DERSI</name>
<evidence type="ECO:0000313" key="2">
    <source>
        <dbReference type="Proteomes" id="UP000821865"/>
    </source>
</evidence>
<protein>
    <submittedName>
        <fullName evidence="1">Uncharacterized protein</fullName>
    </submittedName>
</protein>
<proteinExistence type="predicted"/>
<reference evidence="1" key="1">
    <citation type="submission" date="2020-05" db="EMBL/GenBank/DDBJ databases">
        <title>Large-scale comparative analyses of tick genomes elucidate their genetic diversity and vector capacities.</title>
        <authorList>
            <person name="Jia N."/>
            <person name="Wang J."/>
            <person name="Shi W."/>
            <person name="Du L."/>
            <person name="Sun Y."/>
            <person name="Zhan W."/>
            <person name="Jiang J."/>
            <person name="Wang Q."/>
            <person name="Zhang B."/>
            <person name="Ji P."/>
            <person name="Sakyi L.B."/>
            <person name="Cui X."/>
            <person name="Yuan T."/>
            <person name="Jiang B."/>
            <person name="Yang W."/>
            <person name="Lam T.T.-Y."/>
            <person name="Chang Q."/>
            <person name="Ding S."/>
            <person name="Wang X."/>
            <person name="Zhu J."/>
            <person name="Ruan X."/>
            <person name="Zhao L."/>
            <person name="Wei J."/>
            <person name="Que T."/>
            <person name="Du C."/>
            <person name="Cheng J."/>
            <person name="Dai P."/>
            <person name="Han X."/>
            <person name="Huang E."/>
            <person name="Gao Y."/>
            <person name="Liu J."/>
            <person name="Shao H."/>
            <person name="Ye R."/>
            <person name="Li L."/>
            <person name="Wei W."/>
            <person name="Wang X."/>
            <person name="Wang C."/>
            <person name="Yang T."/>
            <person name="Huo Q."/>
            <person name="Li W."/>
            <person name="Guo W."/>
            <person name="Chen H."/>
            <person name="Zhou L."/>
            <person name="Ni X."/>
            <person name="Tian J."/>
            <person name="Zhou Y."/>
            <person name="Sheng Y."/>
            <person name="Liu T."/>
            <person name="Pan Y."/>
            <person name="Xia L."/>
            <person name="Li J."/>
            <person name="Zhao F."/>
            <person name="Cao W."/>
        </authorList>
    </citation>
    <scope>NUCLEOTIDE SEQUENCE</scope>
    <source>
        <strain evidence="1">Dsil-2018</strain>
    </source>
</reference>
<gene>
    <name evidence="1" type="ORF">HPB49_022815</name>
</gene>
<sequence length="775" mass="85985">MFVGQPGSPATLRSILVDSSRKRSDRVHTGPDDVSSSSRPPITPTLRTHDAYTWTAGARGALGCCVIMVSLLLLVVVLLFPRTGPGRHHIPCWSSPCRDFVSALSASINASRDPCQDFHSYVCDRWRPSFGGRSMLEDAAIGFRRYVGERAAKNSPPRQSQDSYEKAVMLYKSCLAESAEGIDEFKRFLLERYLPWPKVDKRVTVLDVALDLSFKWHFPLFFYVYRLSTVPDSSPPTTYTRPSVRLVFTGGFLGLGPRLLLRERELRKNNTEHICRLRDVLKEPGDKESEAVSCKHLDELQQRVLGGSIAAAGDETFGDGGSWTRYNSLESFAEELTPSVSAERWLELVRKYMPNGESFGARTPIEVSNKLDMRKLNSVFSDQPQTDMLRVAGLCVVQGLGRFASHRLATLIYGDNTARVRRHPDLCYGLVDQMLPRMLSARYVAPLIDAERVAKATEVFSAVKLHVVKSLRNAAWFNAVVPPKAVETIKRSSLTYEAVMSGEAAGEELSSNAAAMSLPDLGGDFLENLSLIPHSYWDRNHRDLWMKTRPSSSAASLTTEAERSWEDVWRQHEPPPVAASSSHDVVLPNLYMLESVFPAGAYESVNYGILGSFLARRLLAVLLMAPGVHGEPGYLSWPGNLDANESAPCVWKAFSRVGQQSGGTAYRDHPRDMASMLVAVASLKPLFEALATSPGYPDWSRGFEEYSADQLFFLAICFPSCRLRHNETTPIRGGGLSRAAWCNVPLSLFDVFGEAFRCSSGQMMNPSSKCAVWLT</sequence>
<organism evidence="1 2">
    <name type="scientific">Dermacentor silvarum</name>
    <name type="common">Tick</name>
    <dbReference type="NCBI Taxonomy" id="543639"/>
    <lineage>
        <taxon>Eukaryota</taxon>
        <taxon>Metazoa</taxon>
        <taxon>Ecdysozoa</taxon>
        <taxon>Arthropoda</taxon>
        <taxon>Chelicerata</taxon>
        <taxon>Arachnida</taxon>
        <taxon>Acari</taxon>
        <taxon>Parasitiformes</taxon>
        <taxon>Ixodida</taxon>
        <taxon>Ixodoidea</taxon>
        <taxon>Ixodidae</taxon>
        <taxon>Rhipicephalinae</taxon>
        <taxon>Dermacentor</taxon>
    </lineage>
</organism>
<keyword evidence="2" id="KW-1185">Reference proteome</keyword>
<accession>A0ACB8CBX2</accession>
<dbReference type="EMBL" id="CM023477">
    <property type="protein sequence ID" value="KAH7938365.1"/>
    <property type="molecule type" value="Genomic_DNA"/>
</dbReference>
<dbReference type="Proteomes" id="UP000821865">
    <property type="component" value="Chromosome 8"/>
</dbReference>
<evidence type="ECO:0000313" key="1">
    <source>
        <dbReference type="EMBL" id="KAH7938365.1"/>
    </source>
</evidence>